<evidence type="ECO:0000256" key="1">
    <source>
        <dbReference type="ARBA" id="ARBA00004651"/>
    </source>
</evidence>
<feature type="transmembrane region" description="Helical" evidence="8">
    <location>
        <begin position="225"/>
        <end position="252"/>
    </location>
</feature>
<feature type="transmembrane region" description="Helical" evidence="8">
    <location>
        <begin position="187"/>
        <end position="213"/>
    </location>
</feature>
<comment type="subcellular location">
    <subcellularLocation>
        <location evidence="1">Cell membrane</location>
        <topology evidence="1">Multi-pass membrane protein</topology>
    </subcellularLocation>
</comment>
<organism evidence="9 10">
    <name type="scientific">Sulfuriferula multivorans</name>
    <dbReference type="NCBI Taxonomy" id="1559896"/>
    <lineage>
        <taxon>Bacteria</taxon>
        <taxon>Pseudomonadati</taxon>
        <taxon>Pseudomonadota</taxon>
        <taxon>Betaproteobacteria</taxon>
        <taxon>Nitrosomonadales</taxon>
        <taxon>Sulfuricellaceae</taxon>
        <taxon>Sulfuriferula</taxon>
    </lineage>
</organism>
<dbReference type="GO" id="GO:0008233">
    <property type="term" value="F:peptidase activity"/>
    <property type="evidence" value="ECO:0007669"/>
    <property type="project" value="UniProtKB-KW"/>
</dbReference>
<accession>A0A401JBP8</accession>
<evidence type="ECO:0000256" key="3">
    <source>
        <dbReference type="ARBA" id="ARBA00022670"/>
    </source>
</evidence>
<protein>
    <submittedName>
        <fullName evidence="9">Eight transmembrane protein EpsH</fullName>
    </submittedName>
</protein>
<reference evidence="9 10" key="1">
    <citation type="journal article" date="2019" name="Front. Microbiol.">
        <title>Genomes of Neutrophilic Sulfur-Oxidizing Chemolithoautotrophs Representing 9 Proteobacterial Species From 8 Genera.</title>
        <authorList>
            <person name="Watanabe T."/>
            <person name="Kojima H."/>
            <person name="Umezawa K."/>
            <person name="Hori C."/>
            <person name="Takasuka T.E."/>
            <person name="Kato Y."/>
            <person name="Fukui M."/>
        </authorList>
    </citation>
    <scope>NUCLEOTIDE SEQUENCE [LARGE SCALE GENOMIC DNA]</scope>
    <source>
        <strain evidence="9 10">TTN</strain>
    </source>
</reference>
<evidence type="ECO:0000313" key="9">
    <source>
        <dbReference type="EMBL" id="GBL45108.1"/>
    </source>
</evidence>
<dbReference type="Pfam" id="PF09721">
    <property type="entry name" value="Exosortase_EpsH"/>
    <property type="match status" value="1"/>
</dbReference>
<dbReference type="InterPro" id="IPR026392">
    <property type="entry name" value="Exo/Archaeosortase_dom"/>
</dbReference>
<dbReference type="GO" id="GO:0005886">
    <property type="term" value="C:plasma membrane"/>
    <property type="evidence" value="ECO:0007669"/>
    <property type="project" value="UniProtKB-SubCell"/>
</dbReference>
<keyword evidence="3" id="KW-0645">Protease</keyword>
<keyword evidence="5" id="KW-0378">Hydrolase</keyword>
<evidence type="ECO:0000256" key="8">
    <source>
        <dbReference type="SAM" id="Phobius"/>
    </source>
</evidence>
<feature type="transmembrane region" description="Helical" evidence="8">
    <location>
        <begin position="51"/>
        <end position="66"/>
    </location>
</feature>
<name>A0A401JBP8_9PROT</name>
<feature type="transmembrane region" description="Helical" evidence="8">
    <location>
        <begin position="264"/>
        <end position="288"/>
    </location>
</feature>
<keyword evidence="7 8" id="KW-0472">Membrane</keyword>
<dbReference type="GO" id="GO:0006508">
    <property type="term" value="P:proteolysis"/>
    <property type="evidence" value="ECO:0007669"/>
    <property type="project" value="UniProtKB-KW"/>
</dbReference>
<dbReference type="Proteomes" id="UP000286806">
    <property type="component" value="Unassembled WGS sequence"/>
</dbReference>
<dbReference type="RefSeq" id="WP_124703942.1">
    <property type="nucleotide sequence ID" value="NZ_BGOW01000005.1"/>
</dbReference>
<evidence type="ECO:0000256" key="6">
    <source>
        <dbReference type="ARBA" id="ARBA00022989"/>
    </source>
</evidence>
<comment type="caution">
    <text evidence="9">The sequence shown here is derived from an EMBL/GenBank/DDBJ whole genome shotgun (WGS) entry which is preliminary data.</text>
</comment>
<feature type="transmembrane region" description="Helical" evidence="8">
    <location>
        <begin position="20"/>
        <end position="39"/>
    </location>
</feature>
<gene>
    <name evidence="9" type="ORF">SFMTTN_0912</name>
</gene>
<proteinExistence type="predicted"/>
<sequence>MHAPSSTAPHRRNLDWQARLFEWLPILTGILVLFLPTYYDLDRTLWKSEEGAHGPIVLLVALWFFWKKREVLLTEAIVTQPVLGAGILFLGVLVYAVGRSQNILLFEIGSEIIILIGVLQLMRGGQAVVKLWFPLLFMVFMIPLPSSIVDAATGPLKYYISVLVEQLLYVAGYPVARNGVVLTIGTYQLLVADACSGLNSMFSLSAMGILYLYIMQHTSKLRIALLLLSIWPVAFLANMLRVLILSLITYYLGDEAGQGFLHGFAGIMLFIAGLLFLIGLDGLLGYFLPDRPRNVRA</sequence>
<evidence type="ECO:0000256" key="7">
    <source>
        <dbReference type="ARBA" id="ARBA00023136"/>
    </source>
</evidence>
<keyword evidence="4 8" id="KW-0812">Transmembrane</keyword>
<keyword evidence="2" id="KW-1003">Cell membrane</keyword>
<feature type="transmembrane region" description="Helical" evidence="8">
    <location>
        <begin position="103"/>
        <end position="119"/>
    </location>
</feature>
<evidence type="ECO:0000256" key="2">
    <source>
        <dbReference type="ARBA" id="ARBA00022475"/>
    </source>
</evidence>
<evidence type="ECO:0000256" key="4">
    <source>
        <dbReference type="ARBA" id="ARBA00022692"/>
    </source>
</evidence>
<dbReference type="InterPro" id="IPR017544">
    <property type="entry name" value="Exosortase-2"/>
</dbReference>
<keyword evidence="6 8" id="KW-1133">Transmembrane helix</keyword>
<dbReference type="EMBL" id="BGOW01000005">
    <property type="protein sequence ID" value="GBL45108.1"/>
    <property type="molecule type" value="Genomic_DNA"/>
</dbReference>
<dbReference type="NCBIfam" id="TIGR02602">
    <property type="entry name" value="8TM_EpsH"/>
    <property type="match status" value="1"/>
</dbReference>
<feature type="transmembrane region" description="Helical" evidence="8">
    <location>
        <begin position="131"/>
        <end position="149"/>
    </location>
</feature>
<dbReference type="AlphaFoldDB" id="A0A401JBP8"/>
<dbReference type="InterPro" id="IPR013426">
    <property type="entry name" value="EpsH-like"/>
</dbReference>
<evidence type="ECO:0000256" key="5">
    <source>
        <dbReference type="ARBA" id="ARBA00022801"/>
    </source>
</evidence>
<dbReference type="InterPro" id="IPR019127">
    <property type="entry name" value="Exosortase"/>
</dbReference>
<keyword evidence="10" id="KW-1185">Reference proteome</keyword>
<dbReference type="OrthoDB" id="597443at2"/>
<dbReference type="NCBIfam" id="TIGR03113">
    <property type="entry name" value="exosort_XrtB"/>
    <property type="match status" value="1"/>
</dbReference>
<dbReference type="NCBIfam" id="TIGR04178">
    <property type="entry name" value="exo_archaeo"/>
    <property type="match status" value="1"/>
</dbReference>
<evidence type="ECO:0000313" key="10">
    <source>
        <dbReference type="Proteomes" id="UP000286806"/>
    </source>
</evidence>
<feature type="transmembrane region" description="Helical" evidence="8">
    <location>
        <begin position="78"/>
        <end position="97"/>
    </location>
</feature>